<evidence type="ECO:0000256" key="2">
    <source>
        <dbReference type="PROSITE-ProRule" id="PRU00339"/>
    </source>
</evidence>
<dbReference type="InterPro" id="IPR027417">
    <property type="entry name" value="P-loop_NTPase"/>
</dbReference>
<keyword evidence="2" id="KW-0802">TPR repeat</keyword>
<gene>
    <name evidence="3" type="ORF">DIT97_32800</name>
</gene>
<dbReference type="PANTHER" id="PTHR12788:SF10">
    <property type="entry name" value="PROTEIN-TYROSINE SULFOTRANSFERASE"/>
    <property type="match status" value="1"/>
</dbReference>
<comment type="caution">
    <text evidence="3">The sequence shown here is derived from an EMBL/GenBank/DDBJ whole genome shotgun (WGS) entry which is preliminary data.</text>
</comment>
<dbReference type="SUPFAM" id="SSF52540">
    <property type="entry name" value="P-loop containing nucleoside triphosphate hydrolases"/>
    <property type="match status" value="1"/>
</dbReference>
<dbReference type="PANTHER" id="PTHR12788">
    <property type="entry name" value="PROTEIN-TYROSINE SULFOTRANSFERASE 2"/>
    <property type="match status" value="1"/>
</dbReference>
<evidence type="ECO:0000256" key="1">
    <source>
        <dbReference type="ARBA" id="ARBA00022679"/>
    </source>
</evidence>
<feature type="repeat" description="TPR" evidence="2">
    <location>
        <begin position="69"/>
        <end position="102"/>
    </location>
</feature>
<dbReference type="Proteomes" id="UP000263642">
    <property type="component" value="Unassembled WGS sequence"/>
</dbReference>
<dbReference type="Pfam" id="PF13181">
    <property type="entry name" value="TPR_8"/>
    <property type="match status" value="1"/>
</dbReference>
<dbReference type="Gene3D" id="1.25.40.10">
    <property type="entry name" value="Tetratricopeptide repeat domain"/>
    <property type="match status" value="1"/>
</dbReference>
<evidence type="ECO:0000313" key="4">
    <source>
        <dbReference type="Proteomes" id="UP000263642"/>
    </source>
</evidence>
<dbReference type="InterPro" id="IPR026634">
    <property type="entry name" value="TPST-like"/>
</dbReference>
<dbReference type="PROSITE" id="PS50005">
    <property type="entry name" value="TPR"/>
    <property type="match status" value="1"/>
</dbReference>
<keyword evidence="1" id="KW-0808">Transferase</keyword>
<dbReference type="SUPFAM" id="SSF48452">
    <property type="entry name" value="TPR-like"/>
    <property type="match status" value="1"/>
</dbReference>
<dbReference type="SMART" id="SM00028">
    <property type="entry name" value="TPR"/>
    <property type="match status" value="2"/>
</dbReference>
<dbReference type="EMBL" id="DQAY01000201">
    <property type="protein sequence ID" value="HCO27547.1"/>
    <property type="molecule type" value="Genomic_DNA"/>
</dbReference>
<dbReference type="Pfam" id="PF13469">
    <property type="entry name" value="Sulfotransfer_3"/>
    <property type="match status" value="1"/>
</dbReference>
<evidence type="ECO:0000313" key="3">
    <source>
        <dbReference type="EMBL" id="HCO27547.1"/>
    </source>
</evidence>
<dbReference type="InterPro" id="IPR011990">
    <property type="entry name" value="TPR-like_helical_dom_sf"/>
</dbReference>
<reference evidence="3 4" key="1">
    <citation type="journal article" date="2018" name="Nat. Biotechnol.">
        <title>A standardized bacterial taxonomy based on genome phylogeny substantially revises the tree of life.</title>
        <authorList>
            <person name="Parks D.H."/>
            <person name="Chuvochina M."/>
            <person name="Waite D.W."/>
            <person name="Rinke C."/>
            <person name="Skarshewski A."/>
            <person name="Chaumeil P.A."/>
            <person name="Hugenholtz P."/>
        </authorList>
    </citation>
    <scope>NUCLEOTIDE SEQUENCE [LARGE SCALE GENOMIC DNA]</scope>
    <source>
        <strain evidence="3">UBA9375</strain>
    </source>
</reference>
<dbReference type="GO" id="GO:0008476">
    <property type="term" value="F:protein-tyrosine sulfotransferase activity"/>
    <property type="evidence" value="ECO:0007669"/>
    <property type="project" value="InterPro"/>
</dbReference>
<protein>
    <submittedName>
        <fullName evidence="3">Uncharacterized protein</fullName>
    </submittedName>
</protein>
<proteinExistence type="predicted"/>
<dbReference type="AlphaFoldDB" id="A0A3D3RHM9"/>
<organism evidence="3 4">
    <name type="scientific">Gimesia maris</name>
    <dbReference type="NCBI Taxonomy" id="122"/>
    <lineage>
        <taxon>Bacteria</taxon>
        <taxon>Pseudomonadati</taxon>
        <taxon>Planctomycetota</taxon>
        <taxon>Planctomycetia</taxon>
        <taxon>Planctomycetales</taxon>
        <taxon>Planctomycetaceae</taxon>
        <taxon>Gimesia</taxon>
    </lineage>
</organism>
<name>A0A3D3RHM9_9PLAN</name>
<sequence length="451" mass="51528">MSNVIAEAVKLLQANQAIKAEALMRPYYPANVNNSQFLHLYALANSHSGEHSLGIDLLNKAISLKPDIAEYHHNIAAIYRLVGEFNLSEEHYLTALKLKPDYAEAYFNYSATRKFEADDPILAELEQQTARADLTDEDRCFLGFAAGKIFNDVKEYDKAFSFYQMGNRFKGASFDIDRFRKDIDRIISVFTFERIRQMATLGHQSKVPVFIVGMPRTGTTLVEQILSSHPEIHGAGELPDISSITGTMPQHASPQTKYPECIACLPDKAFAGFADAYLRRLRTFDQSAARIIDKMPGNFMHLGLLAIMFPQAKVIHCRRHPLDTCLSCYFQRFRRGHEYSFNLSHLGLYFREYERLMQHWLEVLPTTPFELNYSDLVNGQEDVSRKLVSWTGMPWNDVCLSFHDNSRPVTTASNWQVRRPMNKSGLDRWKNYDQHLAPLRKALAGTAQSLN</sequence>
<dbReference type="InterPro" id="IPR019734">
    <property type="entry name" value="TPR_rpt"/>
</dbReference>
<accession>A0A3D3RHM9</accession>
<dbReference type="Gene3D" id="3.40.50.300">
    <property type="entry name" value="P-loop containing nucleotide triphosphate hydrolases"/>
    <property type="match status" value="1"/>
</dbReference>